<dbReference type="Gene3D" id="2.60.40.1730">
    <property type="entry name" value="tricorn interacting facor f3 domain"/>
    <property type="match status" value="1"/>
</dbReference>
<sequence>MMRDGAPKTIYRKDYLSPDFLIDSVELAFDIFDGRTRVSSKLHIHRNGANNAPLVLDGEALEIVGLKIDGRELDQTDFRYVHGKLTIMDVADQFCFEAEVDIVPEENTSLEGLYRSRTMYCTQCEAEGYRKITFGLDRPDVLSTYTVSLTADKANCPVLLSNGNEVSRYDAENGRHTVVWHDPHPKPSYLFAIVAGDLEVVSDTFTTLSGKVVDLRIWVEAKDIDYCAHAMRSLQASMRWDEERYGLEYDLDLFNIVAVDDFNMGAMENKSLNIFNTSCVLAHPDITTDLGYQRVESVVAHEYFHNFSGNRVTCRDWFQLSLKEGFTVYRDAEFSADMNSRGVKRIEDVAFLRTHQFAEDAGPMAHPVRPDSFIEISNFYTMTVYEKGAEVVRMLNTLLGDDAFYRGAKLYFERFDGMAVTCDDFVDAMQEASGKDLSQFRRWYEQAGTPIISVDATFNEASGQLDMTLTQRNPPTPGQDSKPPLHIPVALSLLVDGKHHEFGGGQTEQVLELTNESERLSFTGLSKAPVVSVLRGFSAPVRLEFEQSQDDLVSLIGFDDDPYVRWDASQRLAFEAIDDGTGHLAADYVDALRRVLDGSSEAAMKSQLLALPTEASIADRHAQVGLVDVHAIHSAKMRVAAALGTGLREELTDIVSAGMASAEVYAPSAAQIGQRALVHTALSLLVASDASWLATARELYFAATNLSDRLCAARLVVHHGDEVHRAEVLQHFFDRWKSENLVVNQWFVMQSTRPAPSAVQDVMALTEHEAFDWRNPNKVRSLISSFAGANPVAFHSSDGSGYTLLGDAVRRLQSGNPQIASRMLAPMTRFRRYAHGQDQMRAELESIAALKNLSQDVFEVVQRSLGDD</sequence>
<dbReference type="PANTHER" id="PTHR46322:SF1">
    <property type="entry name" value="PUROMYCIN-SENSITIVE AMINOPEPTIDASE"/>
    <property type="match status" value="1"/>
</dbReference>
<comment type="catalytic activity">
    <reaction evidence="1">
        <text>Release of an N-terminal amino acid, Xaa-|-Yaa- from a peptide, amide or arylamide. Xaa is preferably Ala, but may be most amino acids including Pro (slow action). When a terminal hydrophobic residue is followed by a prolyl residue, the two may be released as an intact Xaa-Pro dipeptide.</text>
        <dbReference type="EC" id="3.4.11.2"/>
    </reaction>
</comment>
<keyword evidence="8" id="KW-0479">Metal-binding</keyword>
<dbReference type="InterPro" id="IPR035414">
    <property type="entry name" value="Peptidase_M1_pepN_Ig-like"/>
</dbReference>
<dbReference type="RefSeq" id="WP_320416187.1">
    <property type="nucleotide sequence ID" value="NZ_CP036501.1"/>
</dbReference>
<dbReference type="InterPro" id="IPR038438">
    <property type="entry name" value="PepN_Ig-like_sf"/>
</dbReference>
<organism evidence="17 18">
    <name type="scientific">Candidatus Paraluminiphilus aquimaris</name>
    <dbReference type="NCBI Taxonomy" id="2518994"/>
    <lineage>
        <taxon>Bacteria</taxon>
        <taxon>Pseudomonadati</taxon>
        <taxon>Pseudomonadota</taxon>
        <taxon>Gammaproteobacteria</taxon>
        <taxon>Cellvibrionales</taxon>
        <taxon>Halieaceae</taxon>
        <taxon>Candidatus Paraluminiphilus</taxon>
    </lineage>
</organism>
<evidence type="ECO:0000256" key="10">
    <source>
        <dbReference type="ARBA" id="ARBA00022833"/>
    </source>
</evidence>
<name>A0ABY6Q942_9GAMM</name>
<evidence type="ECO:0000313" key="17">
    <source>
        <dbReference type="EMBL" id="UZP75134.1"/>
    </source>
</evidence>
<reference evidence="17 18" key="1">
    <citation type="submission" date="2019-02" db="EMBL/GenBank/DDBJ databases">
        <title>Halieaceae_genomes.</title>
        <authorList>
            <person name="Li S.-H."/>
        </authorList>
    </citation>
    <scope>NUCLEOTIDE SEQUENCE [LARGE SCALE GENOMIC DNA]</scope>
    <source>
        <strain evidence="17 18">JH123</strain>
    </source>
</reference>
<dbReference type="SUPFAM" id="SSF63737">
    <property type="entry name" value="Leukotriene A4 hydrolase N-terminal domain"/>
    <property type="match status" value="1"/>
</dbReference>
<dbReference type="EMBL" id="CP036501">
    <property type="protein sequence ID" value="UZP75134.1"/>
    <property type="molecule type" value="Genomic_DNA"/>
</dbReference>
<dbReference type="EC" id="3.4.11.2" evidence="4 12"/>
<protein>
    <recommendedName>
        <fullName evidence="5 12">Aminopeptidase N</fullName>
        <ecNumber evidence="4 12">3.4.11.2</ecNumber>
    </recommendedName>
</protein>
<keyword evidence="9" id="KW-0378">Hydrolase</keyword>
<evidence type="ECO:0000256" key="12">
    <source>
        <dbReference type="NCBIfam" id="TIGR02414"/>
    </source>
</evidence>
<dbReference type="Gene3D" id="2.60.40.1840">
    <property type="match status" value="1"/>
</dbReference>
<dbReference type="SUPFAM" id="SSF55486">
    <property type="entry name" value="Metalloproteases ('zincins'), catalytic domain"/>
    <property type="match status" value="1"/>
</dbReference>
<evidence type="ECO:0000313" key="18">
    <source>
        <dbReference type="Proteomes" id="UP001317963"/>
    </source>
</evidence>
<dbReference type="PANTHER" id="PTHR46322">
    <property type="entry name" value="PUROMYCIN-SENSITIVE AMINOPEPTIDASE"/>
    <property type="match status" value="1"/>
</dbReference>
<evidence type="ECO:0000259" key="13">
    <source>
        <dbReference type="Pfam" id="PF01433"/>
    </source>
</evidence>
<evidence type="ECO:0000259" key="15">
    <source>
        <dbReference type="Pfam" id="PF17432"/>
    </source>
</evidence>
<feature type="domain" description="Peptidase M1 alanyl aminopeptidase C-terminal" evidence="15">
    <location>
        <begin position="550"/>
        <end position="865"/>
    </location>
</feature>
<evidence type="ECO:0000256" key="7">
    <source>
        <dbReference type="ARBA" id="ARBA00022670"/>
    </source>
</evidence>
<keyword evidence="18" id="KW-1185">Reference proteome</keyword>
<dbReference type="InterPro" id="IPR012779">
    <property type="entry name" value="Peptidase_M1_pepN"/>
</dbReference>
<comment type="similarity">
    <text evidence="3">Belongs to the peptidase M1 family.</text>
</comment>
<dbReference type="InterPro" id="IPR037144">
    <property type="entry name" value="Peptidase_M1_pepN_C_sf"/>
</dbReference>
<evidence type="ECO:0000259" key="16">
    <source>
        <dbReference type="Pfam" id="PF17900"/>
    </source>
</evidence>
<evidence type="ECO:0000256" key="2">
    <source>
        <dbReference type="ARBA" id="ARBA00001947"/>
    </source>
</evidence>
<dbReference type="Proteomes" id="UP001317963">
    <property type="component" value="Chromosome"/>
</dbReference>
<feature type="domain" description="Peptidase M1 alanyl aminopeptidase Ig-like fold" evidence="14">
    <location>
        <begin position="448"/>
        <end position="545"/>
    </location>
</feature>
<evidence type="ECO:0000256" key="6">
    <source>
        <dbReference type="ARBA" id="ARBA00022438"/>
    </source>
</evidence>
<dbReference type="Pfam" id="PF01433">
    <property type="entry name" value="Peptidase_M1"/>
    <property type="match status" value="1"/>
</dbReference>
<dbReference type="Pfam" id="PF17432">
    <property type="entry name" value="DUF3458_C"/>
    <property type="match status" value="1"/>
</dbReference>
<evidence type="ECO:0000256" key="9">
    <source>
        <dbReference type="ARBA" id="ARBA00022801"/>
    </source>
</evidence>
<dbReference type="PRINTS" id="PR00756">
    <property type="entry name" value="ALADIPTASE"/>
</dbReference>
<evidence type="ECO:0000256" key="3">
    <source>
        <dbReference type="ARBA" id="ARBA00010136"/>
    </source>
</evidence>
<dbReference type="Gene3D" id="3.30.2010.30">
    <property type="match status" value="1"/>
</dbReference>
<evidence type="ECO:0000256" key="5">
    <source>
        <dbReference type="ARBA" id="ARBA00015611"/>
    </source>
</evidence>
<dbReference type="NCBIfam" id="TIGR02414">
    <property type="entry name" value="pepN_proteo"/>
    <property type="match status" value="1"/>
</dbReference>
<evidence type="ECO:0000256" key="11">
    <source>
        <dbReference type="ARBA" id="ARBA00023049"/>
    </source>
</evidence>
<proteinExistence type="inferred from homology"/>
<dbReference type="InterPro" id="IPR027268">
    <property type="entry name" value="Peptidase_M4/M1_CTD_sf"/>
</dbReference>
<gene>
    <name evidence="17" type="ORF">E0F26_10460</name>
</gene>
<feature type="domain" description="Aminopeptidase N-like N-terminal" evidence="16">
    <location>
        <begin position="49"/>
        <end position="190"/>
    </location>
</feature>
<dbReference type="Pfam" id="PF17900">
    <property type="entry name" value="Peptidase_M1_N"/>
    <property type="match status" value="1"/>
</dbReference>
<dbReference type="GO" id="GO:0004177">
    <property type="term" value="F:aminopeptidase activity"/>
    <property type="evidence" value="ECO:0007669"/>
    <property type="project" value="UniProtKB-KW"/>
</dbReference>
<evidence type="ECO:0000259" key="14">
    <source>
        <dbReference type="Pfam" id="PF11940"/>
    </source>
</evidence>
<dbReference type="CDD" id="cd09600">
    <property type="entry name" value="M1_APN"/>
    <property type="match status" value="1"/>
</dbReference>
<dbReference type="InterPro" id="IPR014782">
    <property type="entry name" value="Peptidase_M1_dom"/>
</dbReference>
<dbReference type="Pfam" id="PF11940">
    <property type="entry name" value="DUF3458"/>
    <property type="match status" value="1"/>
</dbReference>
<keyword evidence="10" id="KW-0862">Zinc</keyword>
<dbReference type="InterPro" id="IPR042097">
    <property type="entry name" value="Aminopeptidase_N-like_N_sf"/>
</dbReference>
<evidence type="ECO:0000256" key="1">
    <source>
        <dbReference type="ARBA" id="ARBA00000098"/>
    </source>
</evidence>
<keyword evidence="11" id="KW-0482">Metalloprotease</keyword>
<accession>A0ABY6Q942</accession>
<dbReference type="InterPro" id="IPR045357">
    <property type="entry name" value="Aminopeptidase_N-like_N"/>
</dbReference>
<dbReference type="InterPro" id="IPR001930">
    <property type="entry name" value="Peptidase_M1"/>
</dbReference>
<dbReference type="Gene3D" id="1.25.50.10">
    <property type="entry name" value="Peptidase M1, alanyl aminopeptidase, C-terminal domain"/>
    <property type="match status" value="1"/>
</dbReference>
<evidence type="ECO:0000256" key="4">
    <source>
        <dbReference type="ARBA" id="ARBA00012564"/>
    </source>
</evidence>
<comment type="cofactor">
    <cofactor evidence="2">
        <name>Zn(2+)</name>
        <dbReference type="ChEBI" id="CHEBI:29105"/>
    </cofactor>
</comment>
<feature type="domain" description="Peptidase M1 membrane alanine aminopeptidase" evidence="13">
    <location>
        <begin position="230"/>
        <end position="443"/>
    </location>
</feature>
<dbReference type="Gene3D" id="1.10.390.10">
    <property type="entry name" value="Neutral Protease Domain 2"/>
    <property type="match status" value="1"/>
</dbReference>
<dbReference type="InterPro" id="IPR024601">
    <property type="entry name" value="Peptidase_M1_pepN_C"/>
</dbReference>
<evidence type="ECO:0000256" key="8">
    <source>
        <dbReference type="ARBA" id="ARBA00022723"/>
    </source>
</evidence>
<keyword evidence="6 17" id="KW-0031">Aminopeptidase</keyword>
<keyword evidence="7" id="KW-0645">Protease</keyword>